<dbReference type="EMBL" id="JBHSHT010000002">
    <property type="protein sequence ID" value="MFC4825220.1"/>
    <property type="molecule type" value="Genomic_DNA"/>
</dbReference>
<sequence>MSLPPDTRGCLELVDSMTAIEFDTNRGLFRAVYDRNRDSASLAVVALVATVLDEDPDRLAPLYSSIGGDAFERRFREITDTRRGKGHTSFSYEGFEVTVFGDGTIEADSLDTDVVGTAGE</sequence>
<gene>
    <name evidence="2" type="ORF">ACFO9K_13230</name>
</gene>
<dbReference type="RefSeq" id="WP_254269085.1">
    <property type="nucleotide sequence ID" value="NZ_CP100400.1"/>
</dbReference>
<dbReference type="Pfam" id="PF18545">
    <property type="entry name" value="HalOD1"/>
    <property type="match status" value="1"/>
</dbReference>
<name>A0ABD5Q3S2_9EURY</name>
<protein>
    <submittedName>
        <fullName evidence="2">HalOD1 output domain-containing protein</fullName>
    </submittedName>
</protein>
<dbReference type="InterPro" id="IPR040624">
    <property type="entry name" value="HalOD1"/>
</dbReference>
<keyword evidence="3" id="KW-1185">Reference proteome</keyword>
<feature type="domain" description="Halobacterial output" evidence="1">
    <location>
        <begin position="37"/>
        <end position="106"/>
    </location>
</feature>
<organism evidence="2 3">
    <name type="scientific">Halorussus aquaticus</name>
    <dbReference type="NCBI Taxonomy" id="2953748"/>
    <lineage>
        <taxon>Archaea</taxon>
        <taxon>Methanobacteriati</taxon>
        <taxon>Methanobacteriota</taxon>
        <taxon>Stenosarchaea group</taxon>
        <taxon>Halobacteria</taxon>
        <taxon>Halobacteriales</taxon>
        <taxon>Haladaptataceae</taxon>
        <taxon>Halorussus</taxon>
    </lineage>
</organism>
<accession>A0ABD5Q3S2</accession>
<dbReference type="GeneID" id="73044068"/>
<dbReference type="Proteomes" id="UP001595945">
    <property type="component" value="Unassembled WGS sequence"/>
</dbReference>
<proteinExistence type="predicted"/>
<evidence type="ECO:0000259" key="1">
    <source>
        <dbReference type="Pfam" id="PF18545"/>
    </source>
</evidence>
<evidence type="ECO:0000313" key="2">
    <source>
        <dbReference type="EMBL" id="MFC4825220.1"/>
    </source>
</evidence>
<reference evidence="2 3" key="1">
    <citation type="journal article" date="2019" name="Int. J. Syst. Evol. Microbiol.">
        <title>The Global Catalogue of Microorganisms (GCM) 10K type strain sequencing project: providing services to taxonomists for standard genome sequencing and annotation.</title>
        <authorList>
            <consortium name="The Broad Institute Genomics Platform"/>
            <consortium name="The Broad Institute Genome Sequencing Center for Infectious Disease"/>
            <person name="Wu L."/>
            <person name="Ma J."/>
        </authorList>
    </citation>
    <scope>NUCLEOTIDE SEQUENCE [LARGE SCALE GENOMIC DNA]</scope>
    <source>
        <strain evidence="2 3">XZYJ18</strain>
    </source>
</reference>
<dbReference type="AlphaFoldDB" id="A0ABD5Q3S2"/>
<evidence type="ECO:0000313" key="3">
    <source>
        <dbReference type="Proteomes" id="UP001595945"/>
    </source>
</evidence>
<comment type="caution">
    <text evidence="2">The sequence shown here is derived from an EMBL/GenBank/DDBJ whole genome shotgun (WGS) entry which is preliminary data.</text>
</comment>